<feature type="transmembrane region" description="Helical" evidence="6">
    <location>
        <begin position="388"/>
        <end position="408"/>
    </location>
</feature>
<dbReference type="InterPro" id="IPR011701">
    <property type="entry name" value="MFS"/>
</dbReference>
<comment type="subcellular location">
    <subcellularLocation>
        <location evidence="1">Membrane</location>
        <topology evidence="1">Multi-pass membrane protein</topology>
    </subcellularLocation>
</comment>
<evidence type="ECO:0000259" key="7">
    <source>
        <dbReference type="PROSITE" id="PS50850"/>
    </source>
</evidence>
<name>A0A9W8ZDB9_9PLEO</name>
<feature type="transmembrane region" description="Helical" evidence="6">
    <location>
        <begin position="230"/>
        <end position="249"/>
    </location>
</feature>
<feature type="transmembrane region" description="Helical" evidence="6">
    <location>
        <begin position="101"/>
        <end position="123"/>
    </location>
</feature>
<dbReference type="PANTHER" id="PTHR43791:SF53">
    <property type="entry name" value="MAJOR FACILITATOR SUPERFAMILY (MFS) PROFILE DOMAIN-CONTAINING PROTEIN"/>
    <property type="match status" value="1"/>
</dbReference>
<keyword evidence="2" id="KW-0813">Transport</keyword>
<feature type="transmembrane region" description="Helical" evidence="6">
    <location>
        <begin position="190"/>
        <end position="210"/>
    </location>
</feature>
<evidence type="ECO:0000313" key="8">
    <source>
        <dbReference type="EMBL" id="KAJ4404060.1"/>
    </source>
</evidence>
<evidence type="ECO:0000256" key="6">
    <source>
        <dbReference type="SAM" id="Phobius"/>
    </source>
</evidence>
<dbReference type="AlphaFoldDB" id="A0A9W8ZDB9"/>
<dbReference type="InterPro" id="IPR020846">
    <property type="entry name" value="MFS_dom"/>
</dbReference>
<dbReference type="Proteomes" id="UP001140510">
    <property type="component" value="Unassembled WGS sequence"/>
</dbReference>
<dbReference type="Pfam" id="PF07690">
    <property type="entry name" value="MFS_1"/>
    <property type="match status" value="1"/>
</dbReference>
<proteinExistence type="predicted"/>
<evidence type="ECO:0000313" key="9">
    <source>
        <dbReference type="Proteomes" id="UP001140510"/>
    </source>
</evidence>
<dbReference type="Gene3D" id="1.20.1250.20">
    <property type="entry name" value="MFS general substrate transporter like domains"/>
    <property type="match status" value="2"/>
</dbReference>
<sequence>MASYEEKGQSVLCMSTFTTIRVSRANIEASDEGGVTSPSDRSTDEFTWTEEEETAVRRKLDKVIVPLTTFLYLLCFLDRTNVGNARIQGMARDLKLVGYRFNWVTSIFYIVYMFVEVPSNILLKKIGPKYYLPLLVVGFGFVSLCTAFVHSFEGLLAARAMLGVFEGGVMPGLAFFITCFYKRNELLFRIGIYVSAASMAGAFGGLLATGLARIPEWGIASMRIHEWRNIFFFEGLFTVIVGLAAPFLMPTSPRDCYFLNERERRIAYERLISKTGAGEHEKIRPRHVKRAVFNITNYICAFGFFCINITVQGISVFMPTILNDLGWTATKAQLYSVPPYVCACLVAIAIAFISDKTNRRGLYLAIFAIPAIAGFSIMRWVSDPNVRYGGIFLITIGAFPGGPGFLTWATNNAGNPSIRAISTAYVVTLGTAGGVLSTWTYVAKDAPKYHTGHTINLVGQCCVLLLAVVGICYSKWENRQRDLGKRDHRLNGLNEEEIRDLGYRHPEFRYIH</sequence>
<protein>
    <recommendedName>
        <fullName evidence="7">Major facilitator superfamily (MFS) profile domain-containing protein</fullName>
    </recommendedName>
</protein>
<dbReference type="CDD" id="cd17327">
    <property type="entry name" value="MFS_FEN2_like"/>
    <property type="match status" value="1"/>
</dbReference>
<keyword evidence="4 6" id="KW-1133">Transmembrane helix</keyword>
<feature type="transmembrane region" description="Helical" evidence="6">
    <location>
        <begin position="337"/>
        <end position="354"/>
    </location>
</feature>
<feature type="transmembrane region" description="Helical" evidence="6">
    <location>
        <begin position="63"/>
        <end position="81"/>
    </location>
</feature>
<keyword evidence="3 6" id="KW-0812">Transmembrane</keyword>
<keyword evidence="9" id="KW-1185">Reference proteome</keyword>
<gene>
    <name evidence="8" type="ORF">N0V91_006170</name>
</gene>
<feature type="domain" description="Major facilitator superfamily (MFS) profile" evidence="7">
    <location>
        <begin position="64"/>
        <end position="477"/>
    </location>
</feature>
<feature type="transmembrane region" description="Helical" evidence="6">
    <location>
        <begin position="291"/>
        <end position="317"/>
    </location>
</feature>
<dbReference type="SUPFAM" id="SSF103473">
    <property type="entry name" value="MFS general substrate transporter"/>
    <property type="match status" value="1"/>
</dbReference>
<dbReference type="GO" id="GO:0016020">
    <property type="term" value="C:membrane"/>
    <property type="evidence" value="ECO:0007669"/>
    <property type="project" value="UniProtKB-SubCell"/>
</dbReference>
<dbReference type="FunFam" id="1.20.1250.20:FF:000034">
    <property type="entry name" value="MFS general substrate transporter"/>
    <property type="match status" value="1"/>
</dbReference>
<feature type="transmembrane region" description="Helical" evidence="6">
    <location>
        <begin position="454"/>
        <end position="476"/>
    </location>
</feature>
<evidence type="ECO:0000256" key="1">
    <source>
        <dbReference type="ARBA" id="ARBA00004141"/>
    </source>
</evidence>
<evidence type="ECO:0000256" key="2">
    <source>
        <dbReference type="ARBA" id="ARBA00022448"/>
    </source>
</evidence>
<evidence type="ECO:0000256" key="3">
    <source>
        <dbReference type="ARBA" id="ARBA00022692"/>
    </source>
</evidence>
<dbReference type="PANTHER" id="PTHR43791">
    <property type="entry name" value="PERMEASE-RELATED"/>
    <property type="match status" value="1"/>
</dbReference>
<reference evidence="8" key="1">
    <citation type="submission" date="2022-10" db="EMBL/GenBank/DDBJ databases">
        <title>Tapping the CABI collections for fungal endophytes: first genome assemblies for Collariella, Neodidymelliopsis, Ascochyta clinopodiicola, Didymella pomorum, Didymosphaeria variabile, Neocosmospora piperis and Neocucurbitaria cava.</title>
        <authorList>
            <person name="Hill R."/>
        </authorList>
    </citation>
    <scope>NUCLEOTIDE SEQUENCE</scope>
    <source>
        <strain evidence="8">IMI 355091</strain>
    </source>
</reference>
<comment type="caution">
    <text evidence="8">The sequence shown here is derived from an EMBL/GenBank/DDBJ whole genome shotgun (WGS) entry which is preliminary data.</text>
</comment>
<feature type="transmembrane region" description="Helical" evidence="6">
    <location>
        <begin position="420"/>
        <end position="442"/>
    </location>
</feature>
<dbReference type="GO" id="GO:0022857">
    <property type="term" value="F:transmembrane transporter activity"/>
    <property type="evidence" value="ECO:0007669"/>
    <property type="project" value="InterPro"/>
</dbReference>
<keyword evidence="5 6" id="KW-0472">Membrane</keyword>
<organism evidence="8 9">
    <name type="scientific">Didymella pomorum</name>
    <dbReference type="NCBI Taxonomy" id="749634"/>
    <lineage>
        <taxon>Eukaryota</taxon>
        <taxon>Fungi</taxon>
        <taxon>Dikarya</taxon>
        <taxon>Ascomycota</taxon>
        <taxon>Pezizomycotina</taxon>
        <taxon>Dothideomycetes</taxon>
        <taxon>Pleosporomycetidae</taxon>
        <taxon>Pleosporales</taxon>
        <taxon>Pleosporineae</taxon>
        <taxon>Didymellaceae</taxon>
        <taxon>Didymella</taxon>
    </lineage>
</organism>
<dbReference type="OrthoDB" id="9971669at2759"/>
<feature type="transmembrane region" description="Helical" evidence="6">
    <location>
        <begin position="361"/>
        <end position="382"/>
    </location>
</feature>
<dbReference type="EMBL" id="JAPEVA010000046">
    <property type="protein sequence ID" value="KAJ4404060.1"/>
    <property type="molecule type" value="Genomic_DNA"/>
</dbReference>
<accession>A0A9W8ZDB9</accession>
<dbReference type="InterPro" id="IPR036259">
    <property type="entry name" value="MFS_trans_sf"/>
</dbReference>
<dbReference type="PROSITE" id="PS50850">
    <property type="entry name" value="MFS"/>
    <property type="match status" value="1"/>
</dbReference>
<evidence type="ECO:0000256" key="4">
    <source>
        <dbReference type="ARBA" id="ARBA00022989"/>
    </source>
</evidence>
<evidence type="ECO:0000256" key="5">
    <source>
        <dbReference type="ARBA" id="ARBA00023136"/>
    </source>
</evidence>
<feature type="transmembrane region" description="Helical" evidence="6">
    <location>
        <begin position="130"/>
        <end position="150"/>
    </location>
</feature>
<feature type="transmembrane region" description="Helical" evidence="6">
    <location>
        <begin position="156"/>
        <end position="178"/>
    </location>
</feature>
<dbReference type="FunFam" id="1.20.1250.20:FF:000013">
    <property type="entry name" value="MFS general substrate transporter"/>
    <property type="match status" value="1"/>
</dbReference>